<dbReference type="Proteomes" id="UP000006281">
    <property type="component" value="Chromosome"/>
</dbReference>
<evidence type="ECO:0000256" key="2">
    <source>
        <dbReference type="ARBA" id="ARBA00023125"/>
    </source>
</evidence>
<dbReference type="HOGENOM" id="CLU_066193_0_0_11"/>
<proteinExistence type="predicted"/>
<dbReference type="RefSeq" id="WP_015097535.1">
    <property type="nucleotide sequence ID" value="NC_019673.1"/>
</dbReference>
<dbReference type="SMART" id="SM00342">
    <property type="entry name" value="HTH_ARAC"/>
    <property type="match status" value="1"/>
</dbReference>
<keyword evidence="1" id="KW-0805">Transcription regulation</keyword>
<dbReference type="GO" id="GO:0003700">
    <property type="term" value="F:DNA-binding transcription factor activity"/>
    <property type="evidence" value="ECO:0007669"/>
    <property type="project" value="InterPro"/>
</dbReference>
<dbReference type="PROSITE" id="PS01124">
    <property type="entry name" value="HTH_ARAC_FAMILY_2"/>
    <property type="match status" value="1"/>
</dbReference>
<dbReference type="InterPro" id="IPR018060">
    <property type="entry name" value="HTH_AraC"/>
</dbReference>
<evidence type="ECO:0000313" key="5">
    <source>
        <dbReference type="EMBL" id="CCH27421.1"/>
    </source>
</evidence>
<evidence type="ECO:0000313" key="6">
    <source>
        <dbReference type="Proteomes" id="UP000006281"/>
    </source>
</evidence>
<feature type="domain" description="HTH araC/xylS-type" evidence="4">
    <location>
        <begin position="158"/>
        <end position="243"/>
    </location>
</feature>
<dbReference type="PATRIC" id="fig|1179773.3.peg.88"/>
<dbReference type="STRING" id="1179773.BN6_00890"/>
<dbReference type="PANTHER" id="PTHR46796:SF15">
    <property type="entry name" value="BLL1074 PROTEIN"/>
    <property type="match status" value="1"/>
</dbReference>
<dbReference type="AlphaFoldDB" id="K0JPR7"/>
<dbReference type="InterPro" id="IPR050204">
    <property type="entry name" value="AraC_XylS_family_regulators"/>
</dbReference>
<dbReference type="GO" id="GO:0043565">
    <property type="term" value="F:sequence-specific DNA binding"/>
    <property type="evidence" value="ECO:0007669"/>
    <property type="project" value="InterPro"/>
</dbReference>
<dbReference type="Pfam" id="PF12833">
    <property type="entry name" value="HTH_18"/>
    <property type="match status" value="1"/>
</dbReference>
<dbReference type="OrthoDB" id="2559672at2"/>
<evidence type="ECO:0000259" key="4">
    <source>
        <dbReference type="PROSITE" id="PS01124"/>
    </source>
</evidence>
<evidence type="ECO:0000256" key="1">
    <source>
        <dbReference type="ARBA" id="ARBA00023015"/>
    </source>
</evidence>
<dbReference type="eggNOG" id="COG2207">
    <property type="taxonomic scope" value="Bacteria"/>
</dbReference>
<reference evidence="5 6" key="1">
    <citation type="journal article" date="2012" name="BMC Genomics">
        <title>Complete genome sequence of Saccharothrix espanaensis DSM 44229T and comparison to the other completely sequenced Pseudonocardiaceae.</title>
        <authorList>
            <person name="Strobel T."/>
            <person name="Al-Dilaimi A."/>
            <person name="Blom J."/>
            <person name="Gessner A."/>
            <person name="Kalinowski J."/>
            <person name="Luzhetska M."/>
            <person name="Puhler A."/>
            <person name="Szczepanowski R."/>
            <person name="Bechthold A."/>
            <person name="Ruckert C."/>
        </authorList>
    </citation>
    <scope>NUCLEOTIDE SEQUENCE [LARGE SCALE GENOMIC DNA]</scope>
    <source>
        <strain evidence="6">ATCC 51144 / DSM 44229 / JCM 9112 / NBRC 15066 / NRRL 15764</strain>
    </source>
</reference>
<keyword evidence="2" id="KW-0238">DNA-binding</keyword>
<accession>K0JPR7</accession>
<dbReference type="KEGG" id="sesp:BN6_00890"/>
<keyword evidence="6" id="KW-1185">Reference proteome</keyword>
<gene>
    <name evidence="5" type="ordered locus">BN6_00890</name>
</gene>
<sequence length="257" mass="27724">MTTWTRSVVVRRAGGPELTGPALRRLQVPSVRPLLYLDFGHPHRSPALPSFLSVGVEGARLLGSHDREHAIAVELTVLGAYRLAGVPVNDLAGQVVPLVDLWGSWVHRLEGELARLGDWPSRFALLDRALAARAEVGPAPAPEVLLAAWQLVRPATARLSLAGMADRLGWSRQHLTAMVGRQVGCSPRRLSRVARFERAASMLLVTDRPLAGVADACGYSDQAHLSRDFRDLAGCTPTRFLAERGPRVPAGRADPGA</sequence>
<keyword evidence="3" id="KW-0804">Transcription</keyword>
<name>K0JPR7_SACES</name>
<dbReference type="Gene3D" id="1.10.10.60">
    <property type="entry name" value="Homeodomain-like"/>
    <property type="match status" value="1"/>
</dbReference>
<dbReference type="SUPFAM" id="SSF46689">
    <property type="entry name" value="Homeodomain-like"/>
    <property type="match status" value="1"/>
</dbReference>
<protein>
    <recommendedName>
        <fullName evidence="4">HTH araC/xylS-type domain-containing protein</fullName>
    </recommendedName>
</protein>
<organism evidence="5 6">
    <name type="scientific">Saccharothrix espanaensis (strain ATCC 51144 / DSM 44229 / JCM 9112 / NBRC 15066 / NRRL 15764)</name>
    <dbReference type="NCBI Taxonomy" id="1179773"/>
    <lineage>
        <taxon>Bacteria</taxon>
        <taxon>Bacillati</taxon>
        <taxon>Actinomycetota</taxon>
        <taxon>Actinomycetes</taxon>
        <taxon>Pseudonocardiales</taxon>
        <taxon>Pseudonocardiaceae</taxon>
        <taxon>Saccharothrix</taxon>
    </lineage>
</organism>
<dbReference type="PANTHER" id="PTHR46796">
    <property type="entry name" value="HTH-TYPE TRANSCRIPTIONAL ACTIVATOR RHAS-RELATED"/>
    <property type="match status" value="1"/>
</dbReference>
<dbReference type="InterPro" id="IPR009057">
    <property type="entry name" value="Homeodomain-like_sf"/>
</dbReference>
<dbReference type="EMBL" id="HE804045">
    <property type="protein sequence ID" value="CCH27421.1"/>
    <property type="molecule type" value="Genomic_DNA"/>
</dbReference>
<evidence type="ECO:0000256" key="3">
    <source>
        <dbReference type="ARBA" id="ARBA00023163"/>
    </source>
</evidence>
<dbReference type="BioCyc" id="SESP1179773:BN6_RS00425-MONOMER"/>